<feature type="chain" id="PRO_5032932263" evidence="1">
    <location>
        <begin position="29"/>
        <end position="48"/>
    </location>
</feature>
<protein>
    <submittedName>
        <fullName evidence="2">Uncharacterized protein</fullName>
    </submittedName>
</protein>
<reference evidence="3" key="1">
    <citation type="journal article" date="2020" name="MBio">
        <title>Horizontal gene transfer to a defensive symbiont with a reduced genome amongst a multipartite beetle microbiome.</title>
        <authorList>
            <person name="Waterworth S.C."/>
            <person name="Florez L.V."/>
            <person name="Rees E.R."/>
            <person name="Hertweck C."/>
            <person name="Kaltenpoth M."/>
            <person name="Kwan J.C."/>
        </authorList>
    </citation>
    <scope>NUCLEOTIDE SEQUENCE [LARGE SCALE GENOMIC DNA]</scope>
</reference>
<name>A0A833PEY6_ACIBZ</name>
<accession>A0A833PEY6</accession>
<dbReference type="AlphaFoldDB" id="A0A833PEY6"/>
<sequence length="48" mass="5429">MFTFGLLQKVKNITFCAAAFSLTSFCQANDFANNPEYNNFKAKTKLMV</sequence>
<evidence type="ECO:0000313" key="2">
    <source>
        <dbReference type="EMBL" id="KAF1025845.1"/>
    </source>
</evidence>
<dbReference type="Proteomes" id="UP000490535">
    <property type="component" value="Unassembled WGS sequence"/>
</dbReference>
<dbReference type="EMBL" id="WNDP01000033">
    <property type="protein sequence ID" value="KAF1025845.1"/>
    <property type="molecule type" value="Genomic_DNA"/>
</dbReference>
<organism evidence="2 3">
    <name type="scientific">Acinetobacter bereziniae</name>
    <name type="common">Acinetobacter genomosp. 10</name>
    <dbReference type="NCBI Taxonomy" id="106648"/>
    <lineage>
        <taxon>Bacteria</taxon>
        <taxon>Pseudomonadati</taxon>
        <taxon>Pseudomonadota</taxon>
        <taxon>Gammaproteobacteria</taxon>
        <taxon>Moraxellales</taxon>
        <taxon>Moraxellaceae</taxon>
        <taxon>Acinetobacter</taxon>
    </lineage>
</organism>
<comment type="caution">
    <text evidence="2">The sequence shown here is derived from an EMBL/GenBank/DDBJ whole genome shotgun (WGS) entry which is preliminary data.</text>
</comment>
<proteinExistence type="predicted"/>
<evidence type="ECO:0000313" key="3">
    <source>
        <dbReference type="Proteomes" id="UP000490535"/>
    </source>
</evidence>
<evidence type="ECO:0000256" key="1">
    <source>
        <dbReference type="SAM" id="SignalP"/>
    </source>
</evidence>
<gene>
    <name evidence="2" type="ORF">GAK29_01708</name>
</gene>
<keyword evidence="1" id="KW-0732">Signal</keyword>
<feature type="signal peptide" evidence="1">
    <location>
        <begin position="1"/>
        <end position="28"/>
    </location>
</feature>